<feature type="compositionally biased region" description="Low complexity" evidence="18">
    <location>
        <begin position="1730"/>
        <end position="1750"/>
    </location>
</feature>
<keyword evidence="4 17" id="KW-0109">Calcium transport</keyword>
<feature type="transmembrane region" description="Helical" evidence="19">
    <location>
        <begin position="456"/>
        <end position="478"/>
    </location>
</feature>
<comment type="similarity">
    <text evidence="17">Belongs to the calcium channel alpha-1 subunit (TC 1.A.1.11) family.</text>
</comment>
<keyword evidence="15" id="KW-0407">Ion channel</keyword>
<feature type="region of interest" description="Disordered" evidence="18">
    <location>
        <begin position="2549"/>
        <end position="2665"/>
    </location>
</feature>
<dbReference type="FunFam" id="1.20.120.350:FF:000001">
    <property type="entry name" value="Voltage-dependent L-type calcium channel subunit alpha"/>
    <property type="match status" value="1"/>
</dbReference>
<keyword evidence="11 19" id="KW-1133">Transmembrane helix</keyword>
<evidence type="ECO:0000256" key="19">
    <source>
        <dbReference type="SAM" id="Phobius"/>
    </source>
</evidence>
<evidence type="ECO:0000256" key="12">
    <source>
        <dbReference type="ARBA" id="ARBA00023065"/>
    </source>
</evidence>
<dbReference type="PANTHER" id="PTHR45628:SF1">
    <property type="entry name" value="VOLTAGE-DEPENDENT CALCIUM CHANNEL TYPE D SUBUNIT ALPHA-1"/>
    <property type="match status" value="1"/>
</dbReference>
<feature type="compositionally biased region" description="Low complexity" evidence="18">
    <location>
        <begin position="2552"/>
        <end position="2567"/>
    </location>
</feature>
<dbReference type="FunFam" id="1.20.120.350:FF:000006">
    <property type="entry name" value="Voltage-dependent L-type calcium channel subunit alpha"/>
    <property type="match status" value="1"/>
</dbReference>
<keyword evidence="9 16" id="KW-0106">Calcium</keyword>
<feature type="domain" description="Voltage-dependent calcium channel alpha-1 subunit IQ" evidence="20">
    <location>
        <begin position="1952"/>
        <end position="1986"/>
    </location>
</feature>
<evidence type="ECO:0000256" key="14">
    <source>
        <dbReference type="ARBA" id="ARBA00023180"/>
    </source>
</evidence>
<dbReference type="InterPro" id="IPR050599">
    <property type="entry name" value="VDCC_alpha-1_subunit"/>
</dbReference>
<feature type="region of interest" description="Disordered" evidence="18">
    <location>
        <begin position="546"/>
        <end position="586"/>
    </location>
</feature>
<keyword evidence="14" id="KW-0325">Glycoprotein</keyword>
<evidence type="ECO:0000256" key="2">
    <source>
        <dbReference type="ARBA" id="ARBA00022448"/>
    </source>
</evidence>
<sequence>MNREQFSPSEERWSDYSRSEFLSRPYNSQSDEPDSRYRSFEHQQQQHGDDDDDESDTRRQSYTQLPAVTATVVRGDRQSIVLNHSPLSSNTTGLQTRASVNSTAVTGLTGIAGIAAAAASQQGKPLNLAALTLAAQSVAAKKRAGARAQAANTRPERTLFCLTLRNPLRKLCIKIGEWKPFEYLILLTIMANCCALGAITPYPDGDSNTLNHILEKIENVFIVIFTVECVLKIVAFGFVMHSGAYLRNAWNILDFTIVILGLLQPLIQQMVEQSGVDVKALRAFRVLRPLRLVSGLPSLQVVLNSIMRAMVPLLHIALLVIFVIIIYAIVGLELFSGKLHAACYDYLTGEIEDNPSPCSLSSRGAQCTGSYVCYDFKLDMSYAAVAERKQLSEAIQAGNITPPLAQPERWVGPNYGITNFDNFGLSMLTVFQCITMEGWTQVLYWVNDSQGMLYPWIYFISMIIIGSFFVMNLVLGVLSGEFSKEREKAKKRGKYQKAREQMQFEEDVQGYLDWISAAEDISDDEDTTNKEDEKEKKFRWCAACRSTSSSSSTPDDYEEEEEDPSEHGVDDGGGGGGGHRGQSSSQQQQQYFFCIPLKGRRSRRWNRRCRRSCRRLVKSQTFYWIVIVLVFLNTGVLTSEHYGQPLWLDDFQDMANIVFVVLFSIEMLIKMYSLGIRCYFDFMFNRFDFFVVICSIIEVVLIQTKVMPPLGVSVLRCARLLRVFKVTRYWSSLRNLVGSLLASLKSIVSLLVLLFLFIVIFALLGMQLFGGRFNFPREEKPRSNFDSFYQSLITVFQILTSEDWNEAMYNGIRSYSNSRVGIMVCLYYVILFICGNYILLNVFLAIAVDNLADTGQVEEKKDEATDDNDTEQAGAGSTTTTAGGGGGTEDAGKIGSIGGGGGLDVNKDNKPYGMLNDRKLSNNTSSNPDGQLSEVHHEFNDVTQLLDQLNLDPINEDTEIDRSMFDRDEKCKANDTENNQPGDETNDNNEHLDENDDKDAKDASNSRRHSEMSSTKKIKPIPNASSFFIFSPTNPFRVACHEVCNHNYFNNIVLVCILVSSAMLAAEDPLDASSARNQILNYFDYFFTSVFTVEITLKIITYGLVLHKGAFCRSANNMLDFMVVLTSIISYPIDIDTISVVKILRVSRVLRPLRAINRAKGLKHVVQCVVVAVKSIGKIMMVTFLLEFMFAVIGVQLFAGKFHSCTDSSRLVPSQCRGQYITYELGDISRPVVLARVWLNNPLNFDNVPNAMLTLFAVSTFEGWPGLLYRSIDSYAEDYGSVYNNRPIVVIFYVAYIIVIAFFMINIFVGFVIVTFQQEGEQEYRNCELDKNQRKCIEFALKARPVKRYIPKENFQYRIWWFITSQPFEYCIFIFILINTISLAMKVEGQPMAYAEALDYLNIVFTGVFTVEFVLKLTAFGFKNYFSDPWNVFDFIIVVGSFVDINMSHLAANSKFISINFFRLFRVMRLVKLLNRGEGIRTLLWTFVKSFQALPYVALLIIMLFFIYAVIGMQMFGKIALINPDSSINRNNHFQTFPQSLLVLFRSATGEAWQEIMLSCVNDHTVKCDRYSDTEMKAIRSFLDEQFPVYYNLNDTSSNSDIIMNGKSNTSKTPIITLSNYSTNNGHTFHSLSTTSTPITITDNRADYNTWNIIDSGLIHANHNQTSSTLHLLHSPPTLMTPDNPLDFKDWTYAFPSVETIHSTGEEYDFPTDYISQQQKHVRSVQNQPTSTLSTTAASGSSTVSTPLTSTSNEIQSNQIVYEYYDERTISAKKLEELGYNGPRATCGSNFAYPYFISFYMVCSFLIINLFVAVIMDNFDYLTRDWSILGPHHLDEFIRLWSEYDPEAKGRIKHLDVVTLLRKISPPLGFGKLCPHRTACVTLVRMNMPLNSDGTVMFNATLFALVRTNLKIKTEGAAIDQLNEELRAVIKKIWKRTSNKLLDQLVPPAGGNNDVTVGKFYATFLIQEWFRRWKQKKAEEQKALLHGQGKRHSIMPFKSFGRPMNSLLETQTNVTNSLLPPSEETSKRGSSGSLGEGDTHHSLLDSMKNVIQRVGSSSRRQSEISHSIDAEKSSNDVYQYSTESSHINNKSSSLVPNHQHQHLSGVNEKPKLLSAPHTPTVDHLTPITRRIVLPTINQGSHEDDWDVEMVDGFGEGKKLMQGDNKTSEKFSAYPDNHYSIDGRLVNNNNHIDNHNNNNNNNNNNTSGYSVDSKRQAKQQYFLRLKSDDISVPVKRDDVSHNNNNNYDGGFNKRFLSPSNHPMIRSGLHEIPNHRLNSYPQTPLPVNTTSSLYRLNSPRYATSKSIDALTADVEQVNKIPNNLLRNVTVVHDNDDKGDYDSHNYRTTDRNSSNDDDGAEEMEVKGEEGEEDEEALCLIQRGETPSPAPSIGAAILRPNYYHLSDDNKSIKRRKVINPSDFTVYTSIPRDLLMNKLGDNAAGNNNAGYSSGQINKNLEELIDLPKPVWMAGLPDSRPTPETSQQSLRLRHYKRQLPQLPSGVKKKENTYGSSTSQLSSPVLVDIQEHARMNYFKTKNGEANYPYTSQWSRTSYNSNNNNNSHNNNNNNSDTSILLYQPASIDPHGPAPNPSLPWSQYTEPIISPPRHHEQTSIVEKELSQVHMKQPTTPRQNWLSQLIGGSSSSSSGGGGKKDSDLSSMEHKTTGKQNWTYLENCDLPLRHLAPSPPPPPAPKPILSNLNEDLSKINNYSTYHLTRNGSSMEFL</sequence>
<accession>A0AA85KDT5</accession>
<dbReference type="SMART" id="SM01062">
    <property type="entry name" value="Ca_chan_IQ"/>
    <property type="match status" value="1"/>
</dbReference>
<keyword evidence="3" id="KW-0597">Phosphoprotein</keyword>
<dbReference type="WBParaSite" id="TREG1_79160.1">
    <property type="protein sequence ID" value="TREG1_79160.1"/>
    <property type="gene ID" value="TREG1_79160"/>
</dbReference>
<dbReference type="PRINTS" id="PR00167">
    <property type="entry name" value="CACHANNEL"/>
</dbReference>
<dbReference type="InterPro" id="IPR027359">
    <property type="entry name" value="Volt_channel_dom_sf"/>
</dbReference>
<feature type="region of interest" description="Disordered" evidence="18">
    <location>
        <begin position="2493"/>
        <end position="2514"/>
    </location>
</feature>
<feature type="transmembrane region" description="Helical" evidence="19">
    <location>
        <begin position="820"/>
        <end position="840"/>
    </location>
</feature>
<feature type="transmembrane region" description="Helical" evidence="19">
    <location>
        <begin position="621"/>
        <end position="642"/>
    </location>
</feature>
<feature type="compositionally biased region" description="Basic and acidic residues" evidence="18">
    <location>
        <begin position="2604"/>
        <end position="2617"/>
    </location>
</feature>
<evidence type="ECO:0000259" key="20">
    <source>
        <dbReference type="SMART" id="SM01062"/>
    </source>
</evidence>
<feature type="compositionally biased region" description="Basic and acidic residues" evidence="18">
    <location>
        <begin position="2060"/>
        <end position="2074"/>
    </location>
</feature>
<evidence type="ECO:0000256" key="8">
    <source>
        <dbReference type="ARBA" id="ARBA00022737"/>
    </source>
</evidence>
<evidence type="ECO:0000313" key="22">
    <source>
        <dbReference type="WBParaSite" id="TREG1_79160.1"/>
    </source>
</evidence>
<feature type="compositionally biased region" description="Gly residues" evidence="18">
    <location>
        <begin position="571"/>
        <end position="580"/>
    </location>
</feature>
<feature type="transmembrane region" description="Helical" evidence="19">
    <location>
        <begin position="423"/>
        <end position="444"/>
    </location>
</feature>
<feature type="transmembrane region" description="Helical" evidence="19">
    <location>
        <begin position="1793"/>
        <end position="1816"/>
    </location>
</feature>
<dbReference type="Gene3D" id="1.10.287.70">
    <property type="match status" value="5"/>
</dbReference>
<evidence type="ECO:0000256" key="17">
    <source>
        <dbReference type="RuleBase" id="RU003808"/>
    </source>
</evidence>
<feature type="region of interest" description="Disordered" evidence="18">
    <location>
        <begin position="972"/>
        <end position="1016"/>
    </location>
</feature>
<keyword evidence="12" id="KW-0406">Ion transport</keyword>
<evidence type="ECO:0000256" key="15">
    <source>
        <dbReference type="ARBA" id="ARBA00023303"/>
    </source>
</evidence>
<dbReference type="GO" id="GO:0005891">
    <property type="term" value="C:voltage-gated calcium channel complex"/>
    <property type="evidence" value="ECO:0007669"/>
    <property type="project" value="InterPro"/>
</dbReference>
<feature type="transmembrane region" description="Helical" evidence="19">
    <location>
        <begin position="309"/>
        <end position="330"/>
    </location>
</feature>
<feature type="compositionally biased region" description="Gly residues" evidence="18">
    <location>
        <begin position="882"/>
        <end position="903"/>
    </location>
</feature>
<feature type="transmembrane region" description="Helical" evidence="19">
    <location>
        <begin position="747"/>
        <end position="770"/>
    </location>
</feature>
<feature type="transmembrane region" description="Helical" evidence="19">
    <location>
        <begin position="220"/>
        <end position="240"/>
    </location>
</feature>
<dbReference type="Proteomes" id="UP000050795">
    <property type="component" value="Unassembled WGS sequence"/>
</dbReference>
<feature type="transmembrane region" description="Helical" evidence="19">
    <location>
        <begin position="1493"/>
        <end position="1511"/>
    </location>
</feature>
<feature type="region of interest" description="Disordered" evidence="18">
    <location>
        <begin position="858"/>
        <end position="933"/>
    </location>
</feature>
<proteinExistence type="inferred from homology"/>
<feature type="compositionally biased region" description="Polar residues" evidence="18">
    <location>
        <begin position="2623"/>
        <end position="2633"/>
    </location>
</feature>
<dbReference type="FunFam" id="1.20.120.350:FF:000010">
    <property type="entry name" value="Voltage-dependent L-type calcium channel subunit alpha"/>
    <property type="match status" value="1"/>
</dbReference>
<reference evidence="22" key="2">
    <citation type="submission" date="2023-11" db="UniProtKB">
        <authorList>
            <consortium name="WormBaseParasite"/>
        </authorList>
    </citation>
    <scope>IDENTIFICATION</scope>
</reference>
<feature type="compositionally biased region" description="Basic and acidic residues" evidence="18">
    <location>
        <begin position="988"/>
        <end position="1011"/>
    </location>
</feature>
<evidence type="ECO:0000256" key="16">
    <source>
        <dbReference type="PIRSR" id="PIRSR602077-1"/>
    </source>
</evidence>
<evidence type="ECO:0000256" key="18">
    <source>
        <dbReference type="SAM" id="MobiDB-lite"/>
    </source>
</evidence>
<feature type="transmembrane region" description="Helical" evidence="19">
    <location>
        <begin position="1079"/>
        <end position="1101"/>
    </location>
</feature>
<feature type="transmembrane region" description="Helical" evidence="19">
    <location>
        <begin position="1359"/>
        <end position="1379"/>
    </location>
</feature>
<feature type="region of interest" description="Disordered" evidence="18">
    <location>
        <begin position="1723"/>
        <end position="1750"/>
    </location>
</feature>
<dbReference type="GO" id="GO:0008331">
    <property type="term" value="F:high voltage-gated calcium channel activity"/>
    <property type="evidence" value="ECO:0007669"/>
    <property type="project" value="TreeGrafter"/>
</dbReference>
<keyword evidence="8" id="KW-0677">Repeat</keyword>
<feature type="transmembrane region" description="Helical" evidence="19">
    <location>
        <begin position="183"/>
        <end position="200"/>
    </location>
</feature>
<dbReference type="FunFam" id="1.10.287.70:FF:000117">
    <property type="entry name" value="Voltage-gated Ca2+ channel, alpha subunit"/>
    <property type="match status" value="1"/>
</dbReference>
<feature type="transmembrane region" description="Helical" evidence="19">
    <location>
        <begin position="1179"/>
        <end position="1199"/>
    </location>
</feature>
<dbReference type="FunFam" id="1.20.120.350:FF:000064">
    <property type="entry name" value="Voltage-dependent L-type calcium channel subunit alpha"/>
    <property type="match status" value="1"/>
</dbReference>
<keyword evidence="5 17" id="KW-0107">Calcium channel</keyword>
<feature type="transmembrane region" description="Helical" evidence="19">
    <location>
        <begin position="252"/>
        <end position="271"/>
    </location>
</feature>
<evidence type="ECO:0000256" key="6">
    <source>
        <dbReference type="ARBA" id="ARBA00022692"/>
    </source>
</evidence>
<keyword evidence="13 19" id="KW-0472">Membrane</keyword>
<dbReference type="Pfam" id="PF16905">
    <property type="entry name" value="GPHH"/>
    <property type="match status" value="1"/>
</dbReference>
<keyword evidence="6 19" id="KW-0812">Transmembrane</keyword>
<dbReference type="Gene3D" id="6.10.250.2180">
    <property type="match status" value="1"/>
</dbReference>
<evidence type="ECO:0000256" key="9">
    <source>
        <dbReference type="ARBA" id="ARBA00022837"/>
    </source>
</evidence>
<feature type="compositionally biased region" description="Basic and acidic residues" evidence="18">
    <location>
        <begin position="1"/>
        <end position="18"/>
    </location>
</feature>
<dbReference type="FunFam" id="1.10.287.70:FF:000007">
    <property type="entry name" value="Voltage-dependent L-type calcium channel subunit alpha"/>
    <property type="match status" value="1"/>
</dbReference>
<feature type="transmembrane region" description="Helical" evidence="19">
    <location>
        <begin position="1251"/>
        <end position="1269"/>
    </location>
</feature>
<feature type="region of interest" description="Disordered" evidence="18">
    <location>
        <begin position="2053"/>
        <end position="2076"/>
    </location>
</feature>
<feature type="compositionally biased region" description="Low complexity" evidence="18">
    <location>
        <begin position="2186"/>
        <end position="2204"/>
    </location>
</feature>
<feature type="compositionally biased region" description="Basic and acidic residues" evidence="18">
    <location>
        <begin position="2648"/>
        <end position="2661"/>
    </location>
</feature>
<dbReference type="PANTHER" id="PTHR45628">
    <property type="entry name" value="VOLTAGE-DEPENDENT CALCIUM CHANNEL TYPE A SUBUNIT ALPHA-1"/>
    <property type="match status" value="1"/>
</dbReference>
<keyword evidence="21" id="KW-1185">Reference proteome</keyword>
<feature type="binding site" evidence="16">
    <location>
        <position position="437"/>
    </location>
    <ligand>
        <name>Ca(2+)</name>
        <dbReference type="ChEBI" id="CHEBI:29108"/>
    </ligand>
</feature>
<keyword evidence="2" id="KW-0813">Transport</keyword>
<feature type="region of interest" description="Disordered" evidence="18">
    <location>
        <begin position="2016"/>
        <end position="2041"/>
    </location>
</feature>
<feature type="region of interest" description="Disordered" evidence="18">
    <location>
        <begin position="2181"/>
        <end position="2214"/>
    </location>
</feature>
<evidence type="ECO:0000313" key="21">
    <source>
        <dbReference type="Proteomes" id="UP000050795"/>
    </source>
</evidence>
<evidence type="ECO:0000256" key="13">
    <source>
        <dbReference type="ARBA" id="ARBA00023136"/>
    </source>
</evidence>
<reference evidence="21" key="1">
    <citation type="submission" date="2022-06" db="EMBL/GenBank/DDBJ databases">
        <authorList>
            <person name="Berger JAMES D."/>
            <person name="Berger JAMES D."/>
        </authorList>
    </citation>
    <scope>NUCLEOTIDE SEQUENCE [LARGE SCALE GENOMIC DNA]</scope>
</reference>
<dbReference type="GO" id="GO:0098703">
    <property type="term" value="P:calcium ion import across plasma membrane"/>
    <property type="evidence" value="ECO:0007669"/>
    <property type="project" value="TreeGrafter"/>
</dbReference>
<dbReference type="InterPro" id="IPR014873">
    <property type="entry name" value="VDCC_a1su_IQ"/>
</dbReference>
<dbReference type="InterPro" id="IPR002077">
    <property type="entry name" value="VDCCAlpha1"/>
</dbReference>
<feature type="transmembrane region" description="Helical" evidence="19">
    <location>
        <begin position="1400"/>
        <end position="1422"/>
    </location>
</feature>
<evidence type="ECO:0000256" key="11">
    <source>
        <dbReference type="ARBA" id="ARBA00022989"/>
    </source>
</evidence>
<feature type="compositionally biased region" description="Acidic residues" evidence="18">
    <location>
        <begin position="555"/>
        <end position="564"/>
    </location>
</feature>
<evidence type="ECO:0000256" key="10">
    <source>
        <dbReference type="ARBA" id="ARBA00022882"/>
    </source>
</evidence>
<evidence type="ECO:0000256" key="5">
    <source>
        <dbReference type="ARBA" id="ARBA00022673"/>
    </source>
</evidence>
<feature type="compositionally biased region" description="Basic and acidic residues" evidence="18">
    <location>
        <begin position="2331"/>
        <end position="2351"/>
    </location>
</feature>
<comment type="function">
    <text evidence="17">Voltage-sensitive calcium channels (VSCC) mediate the entry of calcium ions into excitable cells and are also involved in a variety of calcium-dependent processes, including muscle contraction, hormone or neurotransmitter release, gene expression, cell motility, cell division and cell death.</text>
</comment>
<organism evidence="21 22">
    <name type="scientific">Trichobilharzia regenti</name>
    <name type="common">Nasal bird schistosome</name>
    <dbReference type="NCBI Taxonomy" id="157069"/>
    <lineage>
        <taxon>Eukaryota</taxon>
        <taxon>Metazoa</taxon>
        <taxon>Spiralia</taxon>
        <taxon>Lophotrochozoa</taxon>
        <taxon>Platyhelminthes</taxon>
        <taxon>Trematoda</taxon>
        <taxon>Digenea</taxon>
        <taxon>Strigeidida</taxon>
        <taxon>Schistosomatoidea</taxon>
        <taxon>Schistosomatidae</taxon>
        <taxon>Trichobilharzia</taxon>
    </lineage>
</organism>
<feature type="transmembrane region" description="Helical" evidence="19">
    <location>
        <begin position="1290"/>
        <end position="1316"/>
    </location>
</feature>
<feature type="transmembrane region" description="Helical" evidence="19">
    <location>
        <begin position="654"/>
        <end position="675"/>
    </location>
</feature>
<keyword evidence="10 17" id="KW-0851">Voltage-gated channel</keyword>
<dbReference type="SUPFAM" id="SSF81324">
    <property type="entry name" value="Voltage-gated potassium channels"/>
    <property type="match status" value="4"/>
</dbReference>
<protein>
    <recommendedName>
        <fullName evidence="17">Voltage-dependent L-type calcium channel subunit alpha</fullName>
    </recommendedName>
</protein>
<feature type="region of interest" description="Disordered" evidence="18">
    <location>
        <begin position="2331"/>
        <end position="2368"/>
    </location>
</feature>
<dbReference type="InterPro" id="IPR005821">
    <property type="entry name" value="Ion_trans_dom"/>
</dbReference>
<evidence type="ECO:0000256" key="7">
    <source>
        <dbReference type="ARBA" id="ARBA00022723"/>
    </source>
</evidence>
<feature type="compositionally biased region" description="Polar residues" evidence="18">
    <location>
        <begin position="921"/>
        <end position="930"/>
    </location>
</feature>
<feature type="region of interest" description="Disordered" evidence="18">
    <location>
        <begin position="1"/>
        <end position="69"/>
    </location>
</feature>
<feature type="binding site" evidence="16">
    <location>
        <position position="802"/>
    </location>
    <ligand>
        <name>Ca(2+)</name>
        <dbReference type="ChEBI" id="CHEBI:29108"/>
    </ligand>
</feature>
<feature type="transmembrane region" description="Helical" evidence="19">
    <location>
        <begin position="1048"/>
        <end position="1067"/>
    </location>
</feature>
<dbReference type="Pfam" id="PF00520">
    <property type="entry name" value="Ion_trans"/>
    <property type="match status" value="5"/>
</dbReference>
<keyword evidence="7 16" id="KW-0479">Metal-binding</keyword>
<comment type="subcellular location">
    <subcellularLocation>
        <location evidence="1 17">Membrane</location>
        <topology evidence="1 17">Multi-pass membrane protein</topology>
    </subcellularLocation>
</comment>
<dbReference type="Gene3D" id="1.20.120.350">
    <property type="entry name" value="Voltage-gated potassium channels. Chain C"/>
    <property type="match status" value="4"/>
</dbReference>
<dbReference type="InterPro" id="IPR005446">
    <property type="entry name" value="VDCC_L_a1su"/>
</dbReference>
<dbReference type="InterPro" id="IPR031649">
    <property type="entry name" value="GPHH_dom"/>
</dbReference>
<dbReference type="Pfam" id="PF08763">
    <property type="entry name" value="Ca_chan_IQ"/>
    <property type="match status" value="1"/>
</dbReference>
<dbReference type="Gene3D" id="6.10.250.2500">
    <property type="match status" value="1"/>
</dbReference>
<evidence type="ECO:0000256" key="4">
    <source>
        <dbReference type="ARBA" id="ARBA00022568"/>
    </source>
</evidence>
<evidence type="ECO:0000256" key="3">
    <source>
        <dbReference type="ARBA" id="ARBA00022553"/>
    </source>
</evidence>
<dbReference type="FunFam" id="1.10.287.70:FF:000107">
    <property type="entry name" value="Voltage-dependent L-type calcium channel subunit alpha"/>
    <property type="match status" value="1"/>
</dbReference>
<dbReference type="GO" id="GO:0046872">
    <property type="term" value="F:metal ion binding"/>
    <property type="evidence" value="ECO:0007669"/>
    <property type="project" value="UniProtKB-KW"/>
</dbReference>
<feature type="binding site" evidence="16">
    <location>
        <position position="1262"/>
    </location>
    <ligand>
        <name>Ca(2+)</name>
        <dbReference type="ChEBI" id="CHEBI:29108"/>
    </ligand>
</feature>
<evidence type="ECO:0000256" key="1">
    <source>
        <dbReference type="ARBA" id="ARBA00004141"/>
    </source>
</evidence>
<name>A0AA85KDT5_TRIRE</name>
<dbReference type="PRINTS" id="PR01630">
    <property type="entry name" value="LVDCCALPHA1"/>
</dbReference>
<feature type="compositionally biased region" description="Basic and acidic residues" evidence="18">
    <location>
        <begin position="905"/>
        <end position="920"/>
    </location>
</feature>